<accession>X1CG09</accession>
<dbReference type="SUPFAM" id="SSF46785">
    <property type="entry name" value="Winged helix' DNA-binding domain"/>
    <property type="match status" value="1"/>
</dbReference>
<dbReference type="AlphaFoldDB" id="X1CG09"/>
<reference evidence="2" key="1">
    <citation type="journal article" date="2014" name="Front. Microbiol.">
        <title>High frequency of phylogenetically diverse reductive dehalogenase-homologous genes in deep subseafloor sedimentary metagenomes.</title>
        <authorList>
            <person name="Kawai M."/>
            <person name="Futagami T."/>
            <person name="Toyoda A."/>
            <person name="Takaki Y."/>
            <person name="Nishi S."/>
            <person name="Hori S."/>
            <person name="Arai W."/>
            <person name="Tsubouchi T."/>
            <person name="Morono Y."/>
            <person name="Uchiyama I."/>
            <person name="Ito T."/>
            <person name="Fujiyama A."/>
            <person name="Inagaki F."/>
            <person name="Takami H."/>
        </authorList>
    </citation>
    <scope>NUCLEOTIDE SEQUENCE</scope>
    <source>
        <strain evidence="2">Expedition CK06-06</strain>
    </source>
</reference>
<gene>
    <name evidence="2" type="ORF">S01H4_63979</name>
</gene>
<dbReference type="InterPro" id="IPR038723">
    <property type="entry name" value="ArnR1-like_HTH"/>
</dbReference>
<name>X1CG09_9ZZZZ</name>
<evidence type="ECO:0000313" key="2">
    <source>
        <dbReference type="EMBL" id="GAH06587.1"/>
    </source>
</evidence>
<dbReference type="EMBL" id="BART01038651">
    <property type="protein sequence ID" value="GAH06587.1"/>
    <property type="molecule type" value="Genomic_DNA"/>
</dbReference>
<dbReference type="Pfam" id="PF14947">
    <property type="entry name" value="HTH_45"/>
    <property type="match status" value="1"/>
</dbReference>
<sequence>MHITAGVIIKPKLAILSFFSENYIIAEILTIAKEGRLKTQIMYRANLSFAQLNDYLSFLTRMDLLQVQKENRKNIYSTTIKGDRYLEKYKDIANLLGRAEEKQLEPS</sequence>
<proteinExistence type="predicted"/>
<protein>
    <recommendedName>
        <fullName evidence="1">ArnR1-like winged helix-turn-helix domain-containing protein</fullName>
    </recommendedName>
</protein>
<organism evidence="2">
    <name type="scientific">marine sediment metagenome</name>
    <dbReference type="NCBI Taxonomy" id="412755"/>
    <lineage>
        <taxon>unclassified sequences</taxon>
        <taxon>metagenomes</taxon>
        <taxon>ecological metagenomes</taxon>
    </lineage>
</organism>
<dbReference type="InterPro" id="IPR036390">
    <property type="entry name" value="WH_DNA-bd_sf"/>
</dbReference>
<evidence type="ECO:0000259" key="1">
    <source>
        <dbReference type="Pfam" id="PF14947"/>
    </source>
</evidence>
<dbReference type="InterPro" id="IPR036388">
    <property type="entry name" value="WH-like_DNA-bd_sf"/>
</dbReference>
<feature type="domain" description="ArnR1-like winged helix-turn-helix" evidence="1">
    <location>
        <begin position="23"/>
        <end position="95"/>
    </location>
</feature>
<comment type="caution">
    <text evidence="2">The sequence shown here is derived from an EMBL/GenBank/DDBJ whole genome shotgun (WGS) entry which is preliminary data.</text>
</comment>
<dbReference type="Gene3D" id="1.10.10.10">
    <property type="entry name" value="Winged helix-like DNA-binding domain superfamily/Winged helix DNA-binding domain"/>
    <property type="match status" value="1"/>
</dbReference>